<organism evidence="2 3">
    <name type="scientific">Cylindrotheca closterium</name>
    <dbReference type="NCBI Taxonomy" id="2856"/>
    <lineage>
        <taxon>Eukaryota</taxon>
        <taxon>Sar</taxon>
        <taxon>Stramenopiles</taxon>
        <taxon>Ochrophyta</taxon>
        <taxon>Bacillariophyta</taxon>
        <taxon>Bacillariophyceae</taxon>
        <taxon>Bacillariophycidae</taxon>
        <taxon>Bacillariales</taxon>
        <taxon>Bacillariaceae</taxon>
        <taxon>Cylindrotheca</taxon>
    </lineage>
</organism>
<reference evidence="2" key="1">
    <citation type="submission" date="2023-08" db="EMBL/GenBank/DDBJ databases">
        <authorList>
            <person name="Audoor S."/>
            <person name="Bilcke G."/>
        </authorList>
    </citation>
    <scope>NUCLEOTIDE SEQUENCE</scope>
</reference>
<evidence type="ECO:0000256" key="1">
    <source>
        <dbReference type="SAM" id="MobiDB-lite"/>
    </source>
</evidence>
<evidence type="ECO:0000313" key="2">
    <source>
        <dbReference type="EMBL" id="CAJ1926758.1"/>
    </source>
</evidence>
<feature type="compositionally biased region" description="Basic and acidic residues" evidence="1">
    <location>
        <begin position="22"/>
        <end position="38"/>
    </location>
</feature>
<proteinExistence type="predicted"/>
<feature type="compositionally biased region" description="Basic and acidic residues" evidence="1">
    <location>
        <begin position="46"/>
        <end position="74"/>
    </location>
</feature>
<gene>
    <name evidence="2" type="ORF">CYCCA115_LOCUS1242</name>
</gene>
<feature type="region of interest" description="Disordered" evidence="1">
    <location>
        <begin position="22"/>
        <end position="74"/>
    </location>
</feature>
<sequence>MEGLRVQDAQCMRDLFEERDKSKPKILKEQKRSLKLEADDQQQSTLRRDQPVLTKEEEHLERTPSEQGRNEQLVREKTELQQLVSRIKKKHSEEVEALDEEIEQLKTVAVELGFL</sequence>
<keyword evidence="3" id="KW-1185">Reference proteome</keyword>
<dbReference type="AlphaFoldDB" id="A0AAD2CFQ2"/>
<dbReference type="EMBL" id="CAKOGP040000004">
    <property type="protein sequence ID" value="CAJ1926758.1"/>
    <property type="molecule type" value="Genomic_DNA"/>
</dbReference>
<evidence type="ECO:0000313" key="3">
    <source>
        <dbReference type="Proteomes" id="UP001295423"/>
    </source>
</evidence>
<accession>A0AAD2CFQ2</accession>
<name>A0AAD2CFQ2_9STRA</name>
<dbReference type="Proteomes" id="UP001295423">
    <property type="component" value="Unassembled WGS sequence"/>
</dbReference>
<protein>
    <submittedName>
        <fullName evidence="2">Uncharacterized protein</fullName>
    </submittedName>
</protein>
<comment type="caution">
    <text evidence="2">The sequence shown here is derived from an EMBL/GenBank/DDBJ whole genome shotgun (WGS) entry which is preliminary data.</text>
</comment>